<dbReference type="Pfam" id="PF00440">
    <property type="entry name" value="TetR_N"/>
    <property type="match status" value="1"/>
</dbReference>
<dbReference type="AlphaFoldDB" id="A0A1G9UYA4"/>
<dbReference type="STRING" id="211114.SAMN04489726_2701"/>
<dbReference type="EMBL" id="LT629701">
    <property type="protein sequence ID" value="SDM64797.1"/>
    <property type="molecule type" value="Genomic_DNA"/>
</dbReference>
<dbReference type="PROSITE" id="PS50977">
    <property type="entry name" value="HTH_TETR_2"/>
    <property type="match status" value="1"/>
</dbReference>
<evidence type="ECO:0000256" key="4">
    <source>
        <dbReference type="PROSITE-ProRule" id="PRU00335"/>
    </source>
</evidence>
<dbReference type="Gene3D" id="1.10.357.10">
    <property type="entry name" value="Tetracycline Repressor, domain 2"/>
    <property type="match status" value="1"/>
</dbReference>
<evidence type="ECO:0000313" key="7">
    <source>
        <dbReference type="Proteomes" id="UP000183376"/>
    </source>
</evidence>
<dbReference type="RefSeq" id="WP_052407777.1">
    <property type="nucleotide sequence ID" value="NZ_JOEF01000021.1"/>
</dbReference>
<dbReference type="InterPro" id="IPR023772">
    <property type="entry name" value="DNA-bd_HTH_TetR-type_CS"/>
</dbReference>
<dbReference type="PRINTS" id="PR00455">
    <property type="entry name" value="HTHTETR"/>
</dbReference>
<dbReference type="InterPro" id="IPR001647">
    <property type="entry name" value="HTH_TetR"/>
</dbReference>
<evidence type="ECO:0000256" key="3">
    <source>
        <dbReference type="ARBA" id="ARBA00023163"/>
    </source>
</evidence>
<protein>
    <submittedName>
        <fullName evidence="6">DNA-binding transcriptional regulator, AcrR family</fullName>
    </submittedName>
</protein>
<dbReference type="InterPro" id="IPR050109">
    <property type="entry name" value="HTH-type_TetR-like_transc_reg"/>
</dbReference>
<dbReference type="PANTHER" id="PTHR30055">
    <property type="entry name" value="HTH-TYPE TRANSCRIPTIONAL REGULATOR RUTR"/>
    <property type="match status" value="1"/>
</dbReference>
<evidence type="ECO:0000259" key="5">
    <source>
        <dbReference type="PROSITE" id="PS50977"/>
    </source>
</evidence>
<dbReference type="InterPro" id="IPR009057">
    <property type="entry name" value="Homeodomain-like_sf"/>
</dbReference>
<dbReference type="eggNOG" id="COG1309">
    <property type="taxonomic scope" value="Bacteria"/>
</dbReference>
<keyword evidence="2 4" id="KW-0238">DNA-binding</keyword>
<proteinExistence type="predicted"/>
<dbReference type="GO" id="GO:0003700">
    <property type="term" value="F:DNA-binding transcription factor activity"/>
    <property type="evidence" value="ECO:0007669"/>
    <property type="project" value="TreeGrafter"/>
</dbReference>
<feature type="domain" description="HTH tetR-type" evidence="5">
    <location>
        <begin position="14"/>
        <end position="73"/>
    </location>
</feature>
<evidence type="ECO:0000256" key="2">
    <source>
        <dbReference type="ARBA" id="ARBA00023125"/>
    </source>
</evidence>
<keyword evidence="7" id="KW-1185">Reference proteome</keyword>
<sequence>MNGPGERPLRADALRNAERLVLAAREAFAEDGPEVSLEEIARRAGVGVATLYRRFPSKDDLVRGVLLWRYEERVAPVLETALVEEDPWRGVVSSLEAALGMACEEQCTFLAAKNMSNLAAGIQERYFADFTKIVARGQAAGVVRDDLTPEDLPPITYMLLGALRFVRTSEWDWRRYLGLLLDGLRPEGATPLPEPRR</sequence>
<dbReference type="Proteomes" id="UP000183376">
    <property type="component" value="Chromosome I"/>
</dbReference>
<gene>
    <name evidence="6" type="ORF">SAMN04489726_2701</name>
</gene>
<organism evidence="6 7">
    <name type="scientific">Allokutzneria albata</name>
    <name type="common">Kibdelosporangium albatum</name>
    <dbReference type="NCBI Taxonomy" id="211114"/>
    <lineage>
        <taxon>Bacteria</taxon>
        <taxon>Bacillati</taxon>
        <taxon>Actinomycetota</taxon>
        <taxon>Actinomycetes</taxon>
        <taxon>Pseudonocardiales</taxon>
        <taxon>Pseudonocardiaceae</taxon>
        <taxon>Allokutzneria</taxon>
    </lineage>
</organism>
<name>A0A1G9UYA4_ALLAB</name>
<dbReference type="InterPro" id="IPR036271">
    <property type="entry name" value="Tet_transcr_reg_TetR-rel_C_sf"/>
</dbReference>
<dbReference type="OrthoDB" id="9795011at2"/>
<evidence type="ECO:0000313" key="6">
    <source>
        <dbReference type="EMBL" id="SDM64797.1"/>
    </source>
</evidence>
<evidence type="ECO:0000256" key="1">
    <source>
        <dbReference type="ARBA" id="ARBA00023015"/>
    </source>
</evidence>
<reference evidence="6 7" key="1">
    <citation type="submission" date="2016-10" db="EMBL/GenBank/DDBJ databases">
        <authorList>
            <person name="de Groot N.N."/>
        </authorList>
    </citation>
    <scope>NUCLEOTIDE SEQUENCE [LARGE SCALE GENOMIC DNA]</scope>
    <source>
        <strain evidence="6 7">DSM 44149</strain>
    </source>
</reference>
<dbReference type="SUPFAM" id="SSF48498">
    <property type="entry name" value="Tetracyclin repressor-like, C-terminal domain"/>
    <property type="match status" value="1"/>
</dbReference>
<dbReference type="GO" id="GO:0000976">
    <property type="term" value="F:transcription cis-regulatory region binding"/>
    <property type="evidence" value="ECO:0007669"/>
    <property type="project" value="TreeGrafter"/>
</dbReference>
<dbReference type="PROSITE" id="PS01081">
    <property type="entry name" value="HTH_TETR_1"/>
    <property type="match status" value="1"/>
</dbReference>
<dbReference type="SUPFAM" id="SSF46689">
    <property type="entry name" value="Homeodomain-like"/>
    <property type="match status" value="1"/>
</dbReference>
<dbReference type="PANTHER" id="PTHR30055:SF234">
    <property type="entry name" value="HTH-TYPE TRANSCRIPTIONAL REGULATOR BETI"/>
    <property type="match status" value="1"/>
</dbReference>
<keyword evidence="1" id="KW-0805">Transcription regulation</keyword>
<feature type="DNA-binding region" description="H-T-H motif" evidence="4">
    <location>
        <begin position="36"/>
        <end position="55"/>
    </location>
</feature>
<accession>A0A1G9UYA4</accession>
<keyword evidence="3" id="KW-0804">Transcription</keyword>